<proteinExistence type="predicted"/>
<keyword evidence="1" id="KW-0812">Transmembrane</keyword>
<dbReference type="EMBL" id="BAABJM010000002">
    <property type="protein sequence ID" value="GAA5052612.1"/>
    <property type="molecule type" value="Genomic_DNA"/>
</dbReference>
<keyword evidence="3" id="KW-1185">Reference proteome</keyword>
<organism evidence="2 3">
    <name type="scientific">Nocardia callitridis</name>
    <dbReference type="NCBI Taxonomy" id="648753"/>
    <lineage>
        <taxon>Bacteria</taxon>
        <taxon>Bacillati</taxon>
        <taxon>Actinomycetota</taxon>
        <taxon>Actinomycetes</taxon>
        <taxon>Mycobacteriales</taxon>
        <taxon>Nocardiaceae</taxon>
        <taxon>Nocardia</taxon>
    </lineage>
</organism>
<name>A0ABP9K701_9NOCA</name>
<evidence type="ECO:0000313" key="3">
    <source>
        <dbReference type="Proteomes" id="UP001500603"/>
    </source>
</evidence>
<feature type="transmembrane region" description="Helical" evidence="1">
    <location>
        <begin position="98"/>
        <end position="120"/>
    </location>
</feature>
<dbReference type="Proteomes" id="UP001500603">
    <property type="component" value="Unassembled WGS sequence"/>
</dbReference>
<feature type="transmembrane region" description="Helical" evidence="1">
    <location>
        <begin position="176"/>
        <end position="195"/>
    </location>
</feature>
<reference evidence="3" key="1">
    <citation type="journal article" date="2019" name="Int. J. Syst. Evol. Microbiol.">
        <title>The Global Catalogue of Microorganisms (GCM) 10K type strain sequencing project: providing services to taxonomists for standard genome sequencing and annotation.</title>
        <authorList>
            <consortium name="The Broad Institute Genomics Platform"/>
            <consortium name="The Broad Institute Genome Sequencing Center for Infectious Disease"/>
            <person name="Wu L."/>
            <person name="Ma J."/>
        </authorList>
    </citation>
    <scope>NUCLEOTIDE SEQUENCE [LARGE SCALE GENOMIC DNA]</scope>
    <source>
        <strain evidence="3">JCM 18298</strain>
    </source>
</reference>
<protein>
    <submittedName>
        <fullName evidence="2">Uncharacterized protein</fullName>
    </submittedName>
</protein>
<gene>
    <name evidence="2" type="ORF">GCM10023318_25480</name>
</gene>
<keyword evidence="1" id="KW-0472">Membrane</keyword>
<evidence type="ECO:0000313" key="2">
    <source>
        <dbReference type="EMBL" id="GAA5052612.1"/>
    </source>
</evidence>
<feature type="transmembrane region" description="Helical" evidence="1">
    <location>
        <begin position="284"/>
        <end position="305"/>
    </location>
</feature>
<keyword evidence="1" id="KW-1133">Transmembrane helix</keyword>
<feature type="transmembrane region" description="Helical" evidence="1">
    <location>
        <begin position="72"/>
        <end position="91"/>
    </location>
</feature>
<feature type="transmembrane region" description="Helical" evidence="1">
    <location>
        <begin position="37"/>
        <end position="57"/>
    </location>
</feature>
<evidence type="ECO:0000256" key="1">
    <source>
        <dbReference type="SAM" id="Phobius"/>
    </source>
</evidence>
<accession>A0ABP9K701</accession>
<comment type="caution">
    <text evidence="2">The sequence shown here is derived from an EMBL/GenBank/DDBJ whole genome shotgun (WGS) entry which is preliminary data.</text>
</comment>
<feature type="transmembrane region" description="Helical" evidence="1">
    <location>
        <begin position="248"/>
        <end position="272"/>
    </location>
</feature>
<feature type="transmembrane region" description="Helical" evidence="1">
    <location>
        <begin position="317"/>
        <end position="337"/>
    </location>
</feature>
<sequence>MVTSEPTARPQHELPATRQPGRGRALLDATVTLHRPLLGMVALMAGLAVVCLGGLLVDDRMLLGESVWVKPLKFALAFGVYGLTLAWLLSLPHKGSRATWWLGVVFAITGVLDVGVIALQAARGSFSHFNNLDTDPVNQFAQRVFMSGVPGLFLASVLIMLILSWQRLLDRPTARAIHAGLALAVAAMAIGYLMGFTGKQLVHDSSGQLVELIAGHTVLPDGSELVARDGLPGMPLTHWSTVGGDLRIPHFVGLHAIQALLLAVVVLAKLAPRYPWLRDERARARVIGVLALGCAATLWLVLWQALRAQPLVHPDGLTLALFGGLVLAVAGLLRVAYLRSREDGEGAHERRTATTS</sequence>
<feature type="transmembrane region" description="Helical" evidence="1">
    <location>
        <begin position="140"/>
        <end position="164"/>
    </location>
</feature>
<dbReference type="RefSeq" id="WP_345495496.1">
    <property type="nucleotide sequence ID" value="NZ_BAABJM010000002.1"/>
</dbReference>